<name>A0A1D3JUP3_PSEVE</name>
<accession>A0A1D3JUP3</accession>
<organism evidence="2 3">
    <name type="scientific">Pseudomonas veronii 1YdBTEX2</name>
    <dbReference type="NCBI Taxonomy" id="1295141"/>
    <lineage>
        <taxon>Bacteria</taxon>
        <taxon>Pseudomonadati</taxon>
        <taxon>Pseudomonadota</taxon>
        <taxon>Gammaproteobacteria</taxon>
        <taxon>Pseudomonadales</taxon>
        <taxon>Pseudomonadaceae</taxon>
        <taxon>Pseudomonas</taxon>
    </lineage>
</organism>
<protein>
    <recommendedName>
        <fullName evidence="4">Type III secretion effector protein</fullName>
    </recommendedName>
</protein>
<reference evidence="3" key="1">
    <citation type="submission" date="2016-07" db="EMBL/GenBank/DDBJ databases">
        <authorList>
            <person name="Florea S."/>
            <person name="Webb J.S."/>
            <person name="Jaromczyk J."/>
            <person name="Schardl C.L."/>
        </authorList>
    </citation>
    <scope>NUCLEOTIDE SEQUENCE [LARGE SCALE GENOMIC DNA]</scope>
    <source>
        <strain evidence="3">1YdBTEX2</strain>
    </source>
</reference>
<dbReference type="EMBL" id="LT599583">
    <property type="protein sequence ID" value="SBW79807.1"/>
    <property type="molecule type" value="Genomic_DNA"/>
</dbReference>
<evidence type="ECO:0000313" key="2">
    <source>
        <dbReference type="EMBL" id="SBW79807.1"/>
    </source>
</evidence>
<evidence type="ECO:0008006" key="4">
    <source>
        <dbReference type="Google" id="ProtNLM"/>
    </source>
</evidence>
<proteinExistence type="predicted"/>
<gene>
    <name evidence="2" type="ORF">PVE_R1G1921</name>
</gene>
<evidence type="ECO:0000256" key="1">
    <source>
        <dbReference type="SAM" id="MobiDB-lite"/>
    </source>
</evidence>
<feature type="region of interest" description="Disordered" evidence="1">
    <location>
        <begin position="89"/>
        <end position="115"/>
    </location>
</feature>
<evidence type="ECO:0000313" key="3">
    <source>
        <dbReference type="Proteomes" id="UP000245431"/>
    </source>
</evidence>
<sequence length="319" mass="34552">MSCCSINNIARVVDVRQVLPVDSMKAKNEQFAQLSGFLSVPSPASQGVLEHVRENTHGVANNSEPLDKLMTLFTSFLTQLINLVSDNKEKPVPGISPSRPEVTKPVVPAPAPPKPEPAAMIAGLSKKRNGAKPDNIWSGFRQGPDGNCVTVSAIKAAMYQFGQSPTDIFKEVKKTERGYHVVMRDDVTVNLTDRELAEGARGAKFVGADKEMLKDAQFLFAISAKRAQDENNDGRAARSFGAAIRSLNDGEDERGPGEGLKRLGLSKHMKRVPVRELAKGQLGMCNRARHSVAVINGREELWGRQGKAPTHGDAIALVP</sequence>
<dbReference type="Proteomes" id="UP000245431">
    <property type="component" value="Chromosome PVE_r1"/>
</dbReference>
<dbReference type="AlphaFoldDB" id="A0A1D3JUP3"/>